<evidence type="ECO:0000256" key="2">
    <source>
        <dbReference type="ARBA" id="ARBA00022771"/>
    </source>
</evidence>
<keyword evidence="2 4" id="KW-0863">Zinc-finger</keyword>
<gene>
    <name evidence="7" type="ORF">POM88_047650</name>
</gene>
<dbReference type="SMART" id="SM00614">
    <property type="entry name" value="ZnF_BED"/>
    <property type="match status" value="1"/>
</dbReference>
<evidence type="ECO:0000313" key="8">
    <source>
        <dbReference type="Proteomes" id="UP001237642"/>
    </source>
</evidence>
<dbReference type="InterPro" id="IPR003656">
    <property type="entry name" value="Znf_BED"/>
</dbReference>
<evidence type="ECO:0000256" key="4">
    <source>
        <dbReference type="PROSITE-ProRule" id="PRU00027"/>
    </source>
</evidence>
<evidence type="ECO:0000256" key="5">
    <source>
        <dbReference type="SAM" id="MobiDB-lite"/>
    </source>
</evidence>
<keyword evidence="3" id="KW-0862">Zinc</keyword>
<dbReference type="InterPro" id="IPR053031">
    <property type="entry name" value="Cuticle_assoc_protein"/>
</dbReference>
<sequence>MDSESTPDASSQPSKSQQSTPENESPSSPDLIENAKDDSNNKELGGRRRSEVWNHFDIKKIDSVIKACCKYCPYKLAGDSNSGTSHLKKHYNKKHHKKENVRQNILAKIGWFDASSELDFSDGGDNPSFIKGDDTVEAIVSLLCETYPESLDC</sequence>
<keyword evidence="8" id="KW-1185">Reference proteome</keyword>
<accession>A0AAD8LZS5</accession>
<dbReference type="Pfam" id="PF02892">
    <property type="entry name" value="zf-BED"/>
    <property type="match status" value="1"/>
</dbReference>
<evidence type="ECO:0000259" key="6">
    <source>
        <dbReference type="PROSITE" id="PS50808"/>
    </source>
</evidence>
<feature type="compositionally biased region" description="Basic and acidic residues" evidence="5">
    <location>
        <begin position="33"/>
        <end position="49"/>
    </location>
</feature>
<dbReference type="EMBL" id="JAUIZM010000011">
    <property type="protein sequence ID" value="KAK1354394.1"/>
    <property type="molecule type" value="Genomic_DNA"/>
</dbReference>
<keyword evidence="1" id="KW-0479">Metal-binding</keyword>
<proteinExistence type="predicted"/>
<evidence type="ECO:0000313" key="7">
    <source>
        <dbReference type="EMBL" id="KAK1354394.1"/>
    </source>
</evidence>
<evidence type="ECO:0000256" key="1">
    <source>
        <dbReference type="ARBA" id="ARBA00022723"/>
    </source>
</evidence>
<organism evidence="7 8">
    <name type="scientific">Heracleum sosnowskyi</name>
    <dbReference type="NCBI Taxonomy" id="360622"/>
    <lineage>
        <taxon>Eukaryota</taxon>
        <taxon>Viridiplantae</taxon>
        <taxon>Streptophyta</taxon>
        <taxon>Embryophyta</taxon>
        <taxon>Tracheophyta</taxon>
        <taxon>Spermatophyta</taxon>
        <taxon>Magnoliopsida</taxon>
        <taxon>eudicotyledons</taxon>
        <taxon>Gunneridae</taxon>
        <taxon>Pentapetalae</taxon>
        <taxon>asterids</taxon>
        <taxon>campanulids</taxon>
        <taxon>Apiales</taxon>
        <taxon>Apiaceae</taxon>
        <taxon>Apioideae</taxon>
        <taxon>apioid superclade</taxon>
        <taxon>Tordylieae</taxon>
        <taxon>Tordyliinae</taxon>
        <taxon>Heracleum</taxon>
    </lineage>
</organism>
<comment type="caution">
    <text evidence="7">The sequence shown here is derived from an EMBL/GenBank/DDBJ whole genome shotgun (WGS) entry which is preliminary data.</text>
</comment>
<dbReference type="PROSITE" id="PS50808">
    <property type="entry name" value="ZF_BED"/>
    <property type="match status" value="1"/>
</dbReference>
<dbReference type="InterPro" id="IPR036236">
    <property type="entry name" value="Znf_C2H2_sf"/>
</dbReference>
<evidence type="ECO:0000256" key="3">
    <source>
        <dbReference type="ARBA" id="ARBA00022833"/>
    </source>
</evidence>
<dbReference type="Proteomes" id="UP001237642">
    <property type="component" value="Unassembled WGS sequence"/>
</dbReference>
<dbReference type="PANTHER" id="PTHR34396:SF25">
    <property type="entry name" value="BOUNDARY ELEMENT ASSOCIATED FACTOR"/>
    <property type="match status" value="1"/>
</dbReference>
<dbReference type="GO" id="GO:0005634">
    <property type="term" value="C:nucleus"/>
    <property type="evidence" value="ECO:0007669"/>
    <property type="project" value="TreeGrafter"/>
</dbReference>
<dbReference type="GO" id="GO:0008270">
    <property type="term" value="F:zinc ion binding"/>
    <property type="evidence" value="ECO:0007669"/>
    <property type="project" value="UniProtKB-KW"/>
</dbReference>
<feature type="region of interest" description="Disordered" evidence="5">
    <location>
        <begin position="1"/>
        <end position="49"/>
    </location>
</feature>
<name>A0AAD8LZS5_9APIA</name>
<dbReference type="PANTHER" id="PTHR34396">
    <property type="entry name" value="OS03G0264950 PROTEIN-RELATED"/>
    <property type="match status" value="1"/>
</dbReference>
<dbReference type="SUPFAM" id="SSF57667">
    <property type="entry name" value="beta-beta-alpha zinc fingers"/>
    <property type="match status" value="1"/>
</dbReference>
<dbReference type="AlphaFoldDB" id="A0AAD8LZS5"/>
<feature type="domain" description="BED-type" evidence="6">
    <location>
        <begin position="47"/>
        <end position="103"/>
    </location>
</feature>
<reference evidence="7" key="2">
    <citation type="submission" date="2023-05" db="EMBL/GenBank/DDBJ databases">
        <authorList>
            <person name="Schelkunov M.I."/>
        </authorList>
    </citation>
    <scope>NUCLEOTIDE SEQUENCE</scope>
    <source>
        <strain evidence="7">Hsosn_3</strain>
        <tissue evidence="7">Leaf</tissue>
    </source>
</reference>
<protein>
    <recommendedName>
        <fullName evidence="6">BED-type domain-containing protein</fullName>
    </recommendedName>
</protein>
<feature type="compositionally biased region" description="Low complexity" evidence="5">
    <location>
        <begin position="10"/>
        <end position="19"/>
    </location>
</feature>
<dbReference type="GO" id="GO:0006357">
    <property type="term" value="P:regulation of transcription by RNA polymerase II"/>
    <property type="evidence" value="ECO:0007669"/>
    <property type="project" value="TreeGrafter"/>
</dbReference>
<reference evidence="7" key="1">
    <citation type="submission" date="2023-02" db="EMBL/GenBank/DDBJ databases">
        <title>Genome of toxic invasive species Heracleum sosnowskyi carries increased number of genes despite the absence of recent whole-genome duplications.</title>
        <authorList>
            <person name="Schelkunov M."/>
            <person name="Shtratnikova V."/>
            <person name="Makarenko M."/>
            <person name="Klepikova A."/>
            <person name="Omelchenko D."/>
            <person name="Novikova G."/>
            <person name="Obukhova E."/>
            <person name="Bogdanov V."/>
            <person name="Penin A."/>
            <person name="Logacheva M."/>
        </authorList>
    </citation>
    <scope>NUCLEOTIDE SEQUENCE</scope>
    <source>
        <strain evidence="7">Hsosn_3</strain>
        <tissue evidence="7">Leaf</tissue>
    </source>
</reference>
<dbReference type="GO" id="GO:1990837">
    <property type="term" value="F:sequence-specific double-stranded DNA binding"/>
    <property type="evidence" value="ECO:0007669"/>
    <property type="project" value="TreeGrafter"/>
</dbReference>